<dbReference type="EMBL" id="CP046401">
    <property type="protein sequence ID" value="QGY43043.1"/>
    <property type="molecule type" value="Genomic_DNA"/>
</dbReference>
<keyword evidence="1" id="KW-0472">Membrane</keyword>
<dbReference type="RefSeq" id="WP_158863779.1">
    <property type="nucleotide sequence ID" value="NZ_CP046401.1"/>
</dbReference>
<dbReference type="AlphaFoldDB" id="A0A6I6JTZ3"/>
<dbReference type="KEGG" id="mcos:GM418_05025"/>
<sequence>MNKITTIAVSVLLILSAIVIHFLLENSTINWDEEIVGFFAGICFGVGIMLPLRVIFKKKES</sequence>
<organism evidence="2 3">
    <name type="scientific">Maribellus comscasis</name>
    <dbReference type="NCBI Taxonomy" id="2681766"/>
    <lineage>
        <taxon>Bacteria</taxon>
        <taxon>Pseudomonadati</taxon>
        <taxon>Bacteroidota</taxon>
        <taxon>Bacteroidia</taxon>
        <taxon>Marinilabiliales</taxon>
        <taxon>Prolixibacteraceae</taxon>
        <taxon>Maribellus</taxon>
    </lineage>
</organism>
<evidence type="ECO:0000313" key="3">
    <source>
        <dbReference type="Proteomes" id="UP000428260"/>
    </source>
</evidence>
<evidence type="ECO:0000313" key="2">
    <source>
        <dbReference type="EMBL" id="QGY43043.1"/>
    </source>
</evidence>
<proteinExistence type="predicted"/>
<evidence type="ECO:0000256" key="1">
    <source>
        <dbReference type="SAM" id="Phobius"/>
    </source>
</evidence>
<feature type="transmembrane region" description="Helical" evidence="1">
    <location>
        <begin position="7"/>
        <end position="24"/>
    </location>
</feature>
<reference evidence="2 3" key="1">
    <citation type="submission" date="2019-11" db="EMBL/GenBank/DDBJ databases">
        <authorList>
            <person name="Zheng R.K."/>
            <person name="Sun C.M."/>
        </authorList>
    </citation>
    <scope>NUCLEOTIDE SEQUENCE [LARGE SCALE GENOMIC DNA]</scope>
    <source>
        <strain evidence="2 3">WC007</strain>
    </source>
</reference>
<keyword evidence="1" id="KW-0812">Transmembrane</keyword>
<protein>
    <submittedName>
        <fullName evidence="2">Uncharacterized protein</fullName>
    </submittedName>
</protein>
<dbReference type="Proteomes" id="UP000428260">
    <property type="component" value="Chromosome"/>
</dbReference>
<accession>A0A6I6JTZ3</accession>
<gene>
    <name evidence="2" type="ORF">GM418_05025</name>
</gene>
<name>A0A6I6JTZ3_9BACT</name>
<keyword evidence="3" id="KW-1185">Reference proteome</keyword>
<keyword evidence="1" id="KW-1133">Transmembrane helix</keyword>
<feature type="transmembrane region" description="Helical" evidence="1">
    <location>
        <begin position="36"/>
        <end position="56"/>
    </location>
</feature>